<evidence type="ECO:0000313" key="7">
    <source>
        <dbReference type="Ensembl" id="ENSMMOP00000022827.1"/>
    </source>
</evidence>
<reference evidence="7" key="1">
    <citation type="submission" date="2025-08" db="UniProtKB">
        <authorList>
            <consortium name="Ensembl"/>
        </authorList>
    </citation>
    <scope>IDENTIFICATION</scope>
</reference>
<protein>
    <submittedName>
        <fullName evidence="7">Uncharacterized protein</fullName>
    </submittedName>
</protein>
<accession>A0A3Q4BPR2</accession>
<evidence type="ECO:0000256" key="2">
    <source>
        <dbReference type="ARBA" id="ARBA00008141"/>
    </source>
</evidence>
<keyword evidence="5" id="KW-1133">Transmembrane helix</keyword>
<keyword evidence="3" id="KW-0812">Transmembrane</keyword>
<dbReference type="GO" id="GO:0016020">
    <property type="term" value="C:membrane"/>
    <property type="evidence" value="ECO:0007669"/>
    <property type="project" value="UniProtKB-SubCell"/>
</dbReference>
<keyword evidence="4" id="KW-0130">Cell adhesion</keyword>
<name>A0A3Q4BPR2_MOLML</name>
<evidence type="ECO:0000256" key="5">
    <source>
        <dbReference type="ARBA" id="ARBA00022989"/>
    </source>
</evidence>
<keyword evidence="8" id="KW-1185">Reference proteome</keyword>
<comment type="similarity">
    <text evidence="2">Belongs to the ninjurin family.</text>
</comment>
<keyword evidence="6" id="KW-0472">Membrane</keyword>
<dbReference type="Ensembl" id="ENSMMOT00000023206.1">
    <property type="protein sequence ID" value="ENSMMOP00000022827.1"/>
    <property type="gene ID" value="ENSMMOG00000017360.1"/>
</dbReference>
<dbReference type="InterPro" id="IPR007007">
    <property type="entry name" value="Ninjurin"/>
</dbReference>
<proteinExistence type="inferred from homology"/>
<sequence>MLCIRERRIMYGRSGRESAEAPCRKAHHDININHYATKKTAAQSILHVALLMANSSQLKTLLYVIVGLRPYNLNDRRKHTKLNKMNNVVLFS</sequence>
<evidence type="ECO:0000256" key="4">
    <source>
        <dbReference type="ARBA" id="ARBA00022889"/>
    </source>
</evidence>
<reference evidence="7" key="2">
    <citation type="submission" date="2025-09" db="UniProtKB">
        <authorList>
            <consortium name="Ensembl"/>
        </authorList>
    </citation>
    <scope>IDENTIFICATION</scope>
</reference>
<dbReference type="GO" id="GO:0042246">
    <property type="term" value="P:tissue regeneration"/>
    <property type="evidence" value="ECO:0007669"/>
    <property type="project" value="InterPro"/>
</dbReference>
<comment type="subcellular location">
    <subcellularLocation>
        <location evidence="1">Membrane</location>
        <topology evidence="1">Multi-pass membrane protein</topology>
    </subcellularLocation>
</comment>
<evidence type="ECO:0000256" key="3">
    <source>
        <dbReference type="ARBA" id="ARBA00022692"/>
    </source>
</evidence>
<organism evidence="7 8">
    <name type="scientific">Mola mola</name>
    <name type="common">Ocean sunfish</name>
    <name type="synonym">Tetraodon mola</name>
    <dbReference type="NCBI Taxonomy" id="94237"/>
    <lineage>
        <taxon>Eukaryota</taxon>
        <taxon>Metazoa</taxon>
        <taxon>Chordata</taxon>
        <taxon>Craniata</taxon>
        <taxon>Vertebrata</taxon>
        <taxon>Euteleostomi</taxon>
        <taxon>Actinopterygii</taxon>
        <taxon>Neopterygii</taxon>
        <taxon>Teleostei</taxon>
        <taxon>Neoteleostei</taxon>
        <taxon>Acanthomorphata</taxon>
        <taxon>Eupercaria</taxon>
        <taxon>Tetraodontiformes</taxon>
        <taxon>Molidae</taxon>
        <taxon>Mola</taxon>
    </lineage>
</organism>
<dbReference type="Pfam" id="PF04923">
    <property type="entry name" value="Ninjurin"/>
    <property type="match status" value="1"/>
</dbReference>
<dbReference type="AlphaFoldDB" id="A0A3Q4BPR2"/>
<evidence type="ECO:0000256" key="6">
    <source>
        <dbReference type="ARBA" id="ARBA00023136"/>
    </source>
</evidence>
<dbReference type="GO" id="GO:0007155">
    <property type="term" value="P:cell adhesion"/>
    <property type="evidence" value="ECO:0007669"/>
    <property type="project" value="UniProtKB-KW"/>
</dbReference>
<dbReference type="PANTHER" id="PTHR12316">
    <property type="entry name" value="NINJURIN-RELATED"/>
    <property type="match status" value="1"/>
</dbReference>
<evidence type="ECO:0000256" key="1">
    <source>
        <dbReference type="ARBA" id="ARBA00004141"/>
    </source>
</evidence>
<dbReference type="Proteomes" id="UP000261620">
    <property type="component" value="Unplaced"/>
</dbReference>
<evidence type="ECO:0000313" key="8">
    <source>
        <dbReference type="Proteomes" id="UP000261620"/>
    </source>
</evidence>
<dbReference type="PANTHER" id="PTHR12316:SF26">
    <property type="entry name" value="NINJURIN-2"/>
    <property type="match status" value="1"/>
</dbReference>
<dbReference type="STRING" id="94237.ENSMMOP00000022827"/>